<protein>
    <submittedName>
        <fullName evidence="1">Uncharacterized protein</fullName>
    </submittedName>
</protein>
<gene>
    <name evidence="1" type="ORF">EVA_03945</name>
</gene>
<evidence type="ECO:0000313" key="1">
    <source>
        <dbReference type="EMBL" id="EJX07941.1"/>
    </source>
</evidence>
<comment type="caution">
    <text evidence="1">The sequence shown here is derived from an EMBL/GenBank/DDBJ whole genome shotgun (WGS) entry which is preliminary data.</text>
</comment>
<accession>J9D5F1</accession>
<dbReference type="EMBL" id="AMCI01000751">
    <property type="protein sequence ID" value="EJX07941.1"/>
    <property type="molecule type" value="Genomic_DNA"/>
</dbReference>
<name>J9D5F1_9ZZZZ</name>
<reference evidence="1" key="1">
    <citation type="journal article" date="2012" name="PLoS ONE">
        <title>Gene sets for utilization of primary and secondary nutrition supplies in the distal gut of endangered iberian lynx.</title>
        <authorList>
            <person name="Alcaide M."/>
            <person name="Messina E."/>
            <person name="Richter M."/>
            <person name="Bargiela R."/>
            <person name="Peplies J."/>
            <person name="Huws S.A."/>
            <person name="Newbold C.J."/>
            <person name="Golyshin P.N."/>
            <person name="Simon M.A."/>
            <person name="Lopez G."/>
            <person name="Yakimov M.M."/>
            <person name="Ferrer M."/>
        </authorList>
    </citation>
    <scope>NUCLEOTIDE SEQUENCE</scope>
</reference>
<dbReference type="AlphaFoldDB" id="J9D5F1"/>
<organism evidence="1">
    <name type="scientific">gut metagenome</name>
    <dbReference type="NCBI Taxonomy" id="749906"/>
    <lineage>
        <taxon>unclassified sequences</taxon>
        <taxon>metagenomes</taxon>
        <taxon>organismal metagenomes</taxon>
    </lineage>
</organism>
<sequence>MGKDGSFGPFFRLFPSVWAGFCLFPVPDEAKKESSSPLEDS</sequence>
<proteinExistence type="predicted"/>